<accession>A0ABT1E634</accession>
<dbReference type="InterPro" id="IPR003156">
    <property type="entry name" value="DHHA1_dom"/>
</dbReference>
<dbReference type="Pfam" id="PF02272">
    <property type="entry name" value="DHHA1"/>
    <property type="match status" value="1"/>
</dbReference>
<evidence type="ECO:0000313" key="4">
    <source>
        <dbReference type="Proteomes" id="UP001523566"/>
    </source>
</evidence>
<keyword evidence="4" id="KW-1185">Reference proteome</keyword>
<dbReference type="PANTHER" id="PTHR47618:SF1">
    <property type="entry name" value="BIFUNCTIONAL OLIGORIBONUCLEASE AND PAP PHOSPHATASE NRNA"/>
    <property type="match status" value="1"/>
</dbReference>
<dbReference type="Proteomes" id="UP001523566">
    <property type="component" value="Unassembled WGS sequence"/>
</dbReference>
<organism evidence="3 4">
    <name type="scientific">Aequitasia blattaphilus</name>
    <dbReference type="NCBI Taxonomy" id="2949332"/>
    <lineage>
        <taxon>Bacteria</taxon>
        <taxon>Bacillati</taxon>
        <taxon>Bacillota</taxon>
        <taxon>Clostridia</taxon>
        <taxon>Lachnospirales</taxon>
        <taxon>Lachnospiraceae</taxon>
        <taxon>Aequitasia</taxon>
    </lineage>
</organism>
<dbReference type="PANTHER" id="PTHR47618">
    <property type="entry name" value="BIFUNCTIONAL OLIGORIBONUCLEASE AND PAP PHOSPHATASE NRNA"/>
    <property type="match status" value="1"/>
</dbReference>
<dbReference type="Gene3D" id="3.90.1640.10">
    <property type="entry name" value="inorganic pyrophosphatase (n-terminal core)"/>
    <property type="match status" value="1"/>
</dbReference>
<feature type="domain" description="DDH" evidence="1">
    <location>
        <begin position="12"/>
        <end position="149"/>
    </location>
</feature>
<dbReference type="EMBL" id="JAMZFW010000002">
    <property type="protein sequence ID" value="MCP1101171.1"/>
    <property type="molecule type" value="Genomic_DNA"/>
</dbReference>
<dbReference type="Pfam" id="PF01368">
    <property type="entry name" value="DHH"/>
    <property type="match status" value="1"/>
</dbReference>
<gene>
    <name evidence="3" type="ORF">NK125_01930</name>
</gene>
<evidence type="ECO:0000259" key="1">
    <source>
        <dbReference type="Pfam" id="PF01368"/>
    </source>
</evidence>
<dbReference type="RefSeq" id="WP_262064954.1">
    <property type="nucleotide sequence ID" value="NZ_JAMXOD010000002.1"/>
</dbReference>
<name>A0ABT1E634_9FIRM</name>
<evidence type="ECO:0000313" key="3">
    <source>
        <dbReference type="EMBL" id="MCP1101171.1"/>
    </source>
</evidence>
<evidence type="ECO:0000259" key="2">
    <source>
        <dbReference type="Pfam" id="PF02272"/>
    </source>
</evidence>
<dbReference type="Gene3D" id="3.10.310.30">
    <property type="match status" value="1"/>
</dbReference>
<proteinExistence type="predicted"/>
<protein>
    <submittedName>
        <fullName evidence="3">Bifunctional oligoribonuclease/PAP phosphatase NrnA</fullName>
    </submittedName>
</protein>
<dbReference type="InterPro" id="IPR038763">
    <property type="entry name" value="DHH_sf"/>
</dbReference>
<dbReference type="InterPro" id="IPR001667">
    <property type="entry name" value="DDH_dom"/>
</dbReference>
<feature type="domain" description="DHHA1" evidence="2">
    <location>
        <begin position="219"/>
        <end position="295"/>
    </location>
</feature>
<comment type="caution">
    <text evidence="3">The sequence shown here is derived from an EMBL/GenBank/DDBJ whole genome shotgun (WGS) entry which is preliminary data.</text>
</comment>
<sequence>MLKKVMEGVHTVAVSGHLRPDGDCVGSTTAMYLYLKKCYKNVQVDLYLDEVPDVFREIKGVGDILHKKKDVAYDLFIALDCGDKERLGFAEEIFDRARKTFSIDHHVSNRNYGDENYVLPDASSTCELCYNLFDKEEIDRDIARSIYLGLVHDTGVFQYSNVSRSTFEAAAFLITKDIDAPALIDETYYKKTYSQNQIMARTLLESFLLLDGKVIVGSVSKEVLKFYNVTTKDLDGIVNQLRNTKGVEVALFMYELEDGIYKASLRSNKEVDVNAIAGLYGGGGHIRAAGFSMPGTAHDIANNVAREVEMQLNRIR</sequence>
<dbReference type="SUPFAM" id="SSF64182">
    <property type="entry name" value="DHH phosphoesterases"/>
    <property type="match status" value="1"/>
</dbReference>
<reference evidence="3 4" key="1">
    <citation type="journal article" date="2022" name="Genome Biol. Evol.">
        <title>Host diet, physiology and behaviors set the stage for Lachnospiraceae cladogenesis.</title>
        <authorList>
            <person name="Vera-Ponce De Leon A."/>
            <person name="Schneider M."/>
            <person name="Jahnes B.C."/>
            <person name="Sadowski V."/>
            <person name="Camuy-Velez L.A."/>
            <person name="Duan J."/>
            <person name="Sabree Z.L."/>
        </authorList>
    </citation>
    <scope>NUCLEOTIDE SEQUENCE [LARGE SCALE GENOMIC DNA]</scope>
    <source>
        <strain evidence="3 4">PAL113</strain>
    </source>
</reference>
<dbReference type="InterPro" id="IPR051319">
    <property type="entry name" value="Oligoribo/pAp-PDE_c-di-AMP_PDE"/>
</dbReference>